<dbReference type="RefSeq" id="XP_001547496.2">
    <property type="nucleotide sequence ID" value="XM_001547446.2"/>
</dbReference>
<protein>
    <submittedName>
        <fullName evidence="2">Uncharacterized protein</fullName>
    </submittedName>
</protein>
<reference evidence="2 3" key="2">
    <citation type="journal article" date="2012" name="Eukaryot. Cell">
        <title>Genome update of Botrytis cinerea strains B05.10 and T4.</title>
        <authorList>
            <person name="Staats M."/>
            <person name="van Kan J.A."/>
        </authorList>
    </citation>
    <scope>NUCLEOTIDE SEQUENCE [LARGE SCALE GENOMIC DNA]</scope>
    <source>
        <strain evidence="2 3">B05.10</strain>
    </source>
</reference>
<accession>A0A384K0W8</accession>
<evidence type="ECO:0000313" key="2">
    <source>
        <dbReference type="EMBL" id="ATZ56177.1"/>
    </source>
</evidence>
<dbReference type="AlphaFoldDB" id="A0A384K0W8"/>
<dbReference type="VEuPathDB" id="FungiDB:Bcin13g00260"/>
<dbReference type="EMBL" id="CP009817">
    <property type="protein sequence ID" value="ATZ56177.1"/>
    <property type="molecule type" value="Genomic_DNA"/>
</dbReference>
<name>A0A384K0W8_BOTFB</name>
<proteinExistence type="predicted"/>
<organism evidence="2 3">
    <name type="scientific">Botryotinia fuckeliana (strain B05.10)</name>
    <name type="common">Noble rot fungus</name>
    <name type="synonym">Botrytis cinerea</name>
    <dbReference type="NCBI Taxonomy" id="332648"/>
    <lineage>
        <taxon>Eukaryota</taxon>
        <taxon>Fungi</taxon>
        <taxon>Dikarya</taxon>
        <taxon>Ascomycota</taxon>
        <taxon>Pezizomycotina</taxon>
        <taxon>Leotiomycetes</taxon>
        <taxon>Helotiales</taxon>
        <taxon>Sclerotiniaceae</taxon>
        <taxon>Botrytis</taxon>
    </lineage>
</organism>
<evidence type="ECO:0000256" key="1">
    <source>
        <dbReference type="SAM" id="MobiDB-lite"/>
    </source>
</evidence>
<dbReference type="Proteomes" id="UP000001798">
    <property type="component" value="Chromosome 13"/>
</dbReference>
<feature type="compositionally biased region" description="Polar residues" evidence="1">
    <location>
        <begin position="55"/>
        <end position="65"/>
    </location>
</feature>
<feature type="region of interest" description="Disordered" evidence="1">
    <location>
        <begin position="55"/>
        <end position="91"/>
    </location>
</feature>
<sequence length="366" mass="41959">MQAQSLQKQHRPTILVFFLLIMKDLRQFPEFKRADPAKPDSSRYSRHNLQTIQGTEETCAPSSIPSYKSHRSNSSSISSSNNFIENKDHPRKRLSRAEAKIKELGNFGPKLVALEGRTQRLFIDQANLNFNLLGRLKMPLTSSSPQSRLSRLGPLQHPHTYLQHPFNYGQSFVTQAFEANSEDVEMNDAPDIPESIFVPVDSEHWDKDEVATPCPFIRPFEAAPPARIPSKSSQLMTPSKIFESPRHNALQTTTTNIRDQIELELSHLMLAKHNELRLIETELAKAQIMLEQLRRVHLRPFNLVKNEEGQVYAVRVVVRSFSGEERRQKAIAKRQREEEKAAEELKIEEMENGGSGMGLRNRYVKR</sequence>
<dbReference type="GeneID" id="5427966"/>
<reference evidence="2 3" key="1">
    <citation type="journal article" date="2011" name="PLoS Genet.">
        <title>Genomic analysis of the necrotrophic fungal pathogens Sclerotinia sclerotiorum and Botrytis cinerea.</title>
        <authorList>
            <person name="Amselem J."/>
            <person name="Cuomo C.A."/>
            <person name="van Kan J.A."/>
            <person name="Viaud M."/>
            <person name="Benito E.P."/>
            <person name="Couloux A."/>
            <person name="Coutinho P.M."/>
            <person name="de Vries R.P."/>
            <person name="Dyer P.S."/>
            <person name="Fillinger S."/>
            <person name="Fournier E."/>
            <person name="Gout L."/>
            <person name="Hahn M."/>
            <person name="Kohn L."/>
            <person name="Lapalu N."/>
            <person name="Plummer K.M."/>
            <person name="Pradier J.M."/>
            <person name="Quevillon E."/>
            <person name="Sharon A."/>
            <person name="Simon A."/>
            <person name="ten Have A."/>
            <person name="Tudzynski B."/>
            <person name="Tudzynski P."/>
            <person name="Wincker P."/>
            <person name="Andrew M."/>
            <person name="Anthouard V."/>
            <person name="Beever R.E."/>
            <person name="Beffa R."/>
            <person name="Benoit I."/>
            <person name="Bouzid O."/>
            <person name="Brault B."/>
            <person name="Chen Z."/>
            <person name="Choquer M."/>
            <person name="Collemare J."/>
            <person name="Cotton P."/>
            <person name="Danchin E.G."/>
            <person name="Da Silva C."/>
            <person name="Gautier A."/>
            <person name="Giraud C."/>
            <person name="Giraud T."/>
            <person name="Gonzalez C."/>
            <person name="Grossetete S."/>
            <person name="Guldener U."/>
            <person name="Henrissat B."/>
            <person name="Howlett B.J."/>
            <person name="Kodira C."/>
            <person name="Kretschmer M."/>
            <person name="Lappartient A."/>
            <person name="Leroch M."/>
            <person name="Levis C."/>
            <person name="Mauceli E."/>
            <person name="Neuveglise C."/>
            <person name="Oeser B."/>
            <person name="Pearson M."/>
            <person name="Poulain J."/>
            <person name="Poussereau N."/>
            <person name="Quesneville H."/>
            <person name="Rascle C."/>
            <person name="Schumacher J."/>
            <person name="Segurens B."/>
            <person name="Sexton A."/>
            <person name="Silva E."/>
            <person name="Sirven C."/>
            <person name="Soanes D.M."/>
            <person name="Talbot N.J."/>
            <person name="Templeton M."/>
            <person name="Yandava C."/>
            <person name="Yarden O."/>
            <person name="Zeng Q."/>
            <person name="Rollins J.A."/>
            <person name="Lebrun M.H."/>
            <person name="Dickman M."/>
        </authorList>
    </citation>
    <scope>NUCLEOTIDE SEQUENCE [LARGE SCALE GENOMIC DNA]</scope>
    <source>
        <strain evidence="2 3">B05.10</strain>
    </source>
</reference>
<keyword evidence="3" id="KW-1185">Reference proteome</keyword>
<reference evidence="2 3" key="3">
    <citation type="journal article" date="2017" name="Mol. Plant Pathol.">
        <title>A gapless genome sequence of the fungus Botrytis cinerea.</title>
        <authorList>
            <person name="Van Kan J.A."/>
            <person name="Stassen J.H."/>
            <person name="Mosbach A."/>
            <person name="Van Der Lee T.A."/>
            <person name="Faino L."/>
            <person name="Farmer A.D."/>
            <person name="Papasotiriou D.G."/>
            <person name="Zhou S."/>
            <person name="Seidl M.F."/>
            <person name="Cottam E."/>
            <person name="Edel D."/>
            <person name="Hahn M."/>
            <person name="Schwartz D.C."/>
            <person name="Dietrich R.A."/>
            <person name="Widdison S."/>
            <person name="Scalliet G."/>
        </authorList>
    </citation>
    <scope>NUCLEOTIDE SEQUENCE [LARGE SCALE GENOMIC DNA]</scope>
    <source>
        <strain evidence="2 3">B05.10</strain>
    </source>
</reference>
<dbReference type="OrthoDB" id="3539796at2759"/>
<gene>
    <name evidence="2" type="ORF">BCIN_13g00260</name>
</gene>
<dbReference type="KEGG" id="bfu:BCIN_13g00260"/>
<evidence type="ECO:0000313" key="3">
    <source>
        <dbReference type="Proteomes" id="UP000001798"/>
    </source>
</evidence>
<feature type="compositionally biased region" description="Low complexity" evidence="1">
    <location>
        <begin position="72"/>
        <end position="82"/>
    </location>
</feature>